<comment type="caution">
    <text evidence="2">The sequence shown here is derived from an EMBL/GenBank/DDBJ whole genome shotgun (WGS) entry which is preliminary data.</text>
</comment>
<sequence>MDTRKRRQRACKARGGETTFYCGGCKLKTSSRNAQAARVFLCNKVKHTSNGDAISCFEIWHKHWKNGTWIPQSRGKRKIRAQKPAPAAASDADADDGAGGSGDESRSDEGSQRRKWSRDGGD</sequence>
<gene>
    <name evidence="2" type="ORF">F444_03196</name>
</gene>
<proteinExistence type="predicted"/>
<reference evidence="2 3" key="1">
    <citation type="submission" date="2013-11" db="EMBL/GenBank/DDBJ databases">
        <title>The Genome Sequence of Phytophthora parasitica P1976.</title>
        <authorList>
            <consortium name="The Broad Institute Genomics Platform"/>
            <person name="Russ C."/>
            <person name="Tyler B."/>
            <person name="Panabieres F."/>
            <person name="Shan W."/>
            <person name="Tripathy S."/>
            <person name="Grunwald N."/>
            <person name="Machado M."/>
            <person name="Johnson C.S."/>
            <person name="Walker B."/>
            <person name="Young S."/>
            <person name="Zeng Q."/>
            <person name="Gargeya S."/>
            <person name="Fitzgerald M."/>
            <person name="Haas B."/>
            <person name="Abouelleil A."/>
            <person name="Allen A.W."/>
            <person name="Alvarado L."/>
            <person name="Arachchi H.M."/>
            <person name="Berlin A.M."/>
            <person name="Chapman S.B."/>
            <person name="Gainer-Dewar J."/>
            <person name="Goldberg J."/>
            <person name="Griggs A."/>
            <person name="Gujja S."/>
            <person name="Hansen M."/>
            <person name="Howarth C."/>
            <person name="Imamovic A."/>
            <person name="Ireland A."/>
            <person name="Larimer J."/>
            <person name="McCowan C."/>
            <person name="Murphy C."/>
            <person name="Pearson M."/>
            <person name="Poon T.W."/>
            <person name="Priest M."/>
            <person name="Roberts A."/>
            <person name="Saif S."/>
            <person name="Shea T."/>
            <person name="Sisk P."/>
            <person name="Sykes S."/>
            <person name="Wortman J."/>
            <person name="Nusbaum C."/>
            <person name="Birren B."/>
        </authorList>
    </citation>
    <scope>NUCLEOTIDE SEQUENCE [LARGE SCALE GENOMIC DNA]</scope>
    <source>
        <strain evidence="2 3">P1976</strain>
    </source>
</reference>
<feature type="region of interest" description="Disordered" evidence="1">
    <location>
        <begin position="69"/>
        <end position="122"/>
    </location>
</feature>
<evidence type="ECO:0000256" key="1">
    <source>
        <dbReference type="SAM" id="MobiDB-lite"/>
    </source>
</evidence>
<accession>A0A081AUY5</accession>
<dbReference type="EMBL" id="ANJA01000651">
    <property type="protein sequence ID" value="ETO82696.1"/>
    <property type="molecule type" value="Genomic_DNA"/>
</dbReference>
<evidence type="ECO:0000313" key="3">
    <source>
        <dbReference type="Proteomes" id="UP000028582"/>
    </source>
</evidence>
<dbReference type="OrthoDB" id="125189at2759"/>
<dbReference type="AlphaFoldDB" id="A0A081AUY5"/>
<evidence type="ECO:0000313" key="2">
    <source>
        <dbReference type="EMBL" id="ETO82696.1"/>
    </source>
</evidence>
<protein>
    <submittedName>
        <fullName evidence="2">Uncharacterized protein</fullName>
    </submittedName>
</protein>
<organism evidence="2 3">
    <name type="scientific">Phytophthora nicotianae P1976</name>
    <dbReference type="NCBI Taxonomy" id="1317066"/>
    <lineage>
        <taxon>Eukaryota</taxon>
        <taxon>Sar</taxon>
        <taxon>Stramenopiles</taxon>
        <taxon>Oomycota</taxon>
        <taxon>Peronosporomycetes</taxon>
        <taxon>Peronosporales</taxon>
        <taxon>Peronosporaceae</taxon>
        <taxon>Phytophthora</taxon>
    </lineage>
</organism>
<dbReference type="Proteomes" id="UP000028582">
    <property type="component" value="Unassembled WGS sequence"/>
</dbReference>
<name>A0A081AUY5_PHYNI</name>
<feature type="compositionally biased region" description="Basic and acidic residues" evidence="1">
    <location>
        <begin position="103"/>
        <end position="122"/>
    </location>
</feature>